<evidence type="ECO:0000313" key="1">
    <source>
        <dbReference type="EMBL" id="TKY91225.1"/>
    </source>
</evidence>
<proteinExistence type="predicted"/>
<gene>
    <name evidence="1" type="ORF">C5S46_06960</name>
</gene>
<sequence>MRKIYFATGNTHKLIEARGILKLEGYEVELVDCPYPELQADELETISACGAQWCANHLDKAVMVDDSGIFIEVLNGFPGPYSRYVEDHLGNRKILKLMEAEQNRTAVFKTVVGFCEPGNEPHIFAGEVKGTIAFEEQGEHGFGYDPIFLYKGCTFGELEEEEKNPVSHRGKAMRKFARWLGECNPSHKLSSQQLR</sequence>
<comment type="caution">
    <text evidence="1">The sequence shown here is derived from an EMBL/GenBank/DDBJ whole genome shotgun (WGS) entry which is preliminary data.</text>
</comment>
<evidence type="ECO:0000313" key="2">
    <source>
        <dbReference type="Proteomes" id="UP000315423"/>
    </source>
</evidence>
<dbReference type="Proteomes" id="UP000315423">
    <property type="component" value="Unassembled WGS sequence"/>
</dbReference>
<reference evidence="1" key="1">
    <citation type="submission" date="2018-09" db="EMBL/GenBank/DDBJ databases">
        <title>A genomic encyclopedia of anaerobic methanotrophic archaea.</title>
        <authorList>
            <person name="Skennerton C.T."/>
            <person name="Chadwick G.L."/>
            <person name="Laso-Perez R."/>
            <person name="Leu A.O."/>
            <person name="Speth D.R."/>
            <person name="Yu H."/>
            <person name="Morgan-Lang C."/>
            <person name="Hatzenpichler R."/>
            <person name="Goudeau D."/>
            <person name="Malmstrom R."/>
            <person name="Woyke T."/>
            <person name="Hallam S."/>
            <person name="Tyson G.W."/>
            <person name="Wegener G."/>
            <person name="Boetius A."/>
            <person name="Orphan V.J."/>
        </authorList>
    </citation>
    <scope>NUCLEOTIDE SEQUENCE</scope>
    <source>
        <strain evidence="1">CONS3730D10UFb2</strain>
    </source>
</reference>
<name>A0AC61S942_9EURY</name>
<accession>A0AC61S942</accession>
<dbReference type="EMBL" id="QYBA01000236">
    <property type="protein sequence ID" value="TKY91225.1"/>
    <property type="molecule type" value="Genomic_DNA"/>
</dbReference>
<organism evidence="1 2">
    <name type="scientific">Candidatus Methanomarinus sp</name>
    <dbReference type="NCBI Taxonomy" id="3386244"/>
    <lineage>
        <taxon>Archaea</taxon>
        <taxon>Methanobacteriati</taxon>
        <taxon>Methanobacteriota</taxon>
        <taxon>Stenosarchaea group</taxon>
        <taxon>Methanomicrobia</taxon>
        <taxon>Methanosarcinales</taxon>
        <taxon>ANME-2 cluster</taxon>
        <taxon>Candidatus Methanocomedenaceae</taxon>
        <taxon>Candidatus Methanomarinus</taxon>
    </lineage>
</organism>
<protein>
    <submittedName>
        <fullName evidence="1">XTP/dITP diphosphatase</fullName>
    </submittedName>
</protein>